<dbReference type="GO" id="GO:0031966">
    <property type="term" value="C:mitochondrial membrane"/>
    <property type="evidence" value="ECO:0007669"/>
    <property type="project" value="UniProtKB-SubCell"/>
</dbReference>
<dbReference type="GO" id="GO:0097250">
    <property type="term" value="P:mitochondrial respirasome assembly"/>
    <property type="evidence" value="ECO:0007669"/>
    <property type="project" value="TreeGrafter"/>
</dbReference>
<dbReference type="InterPro" id="IPR007667">
    <property type="entry name" value="Hypoxia_induced_domain"/>
</dbReference>
<dbReference type="Proteomes" id="UP000076798">
    <property type="component" value="Unassembled WGS sequence"/>
</dbReference>
<evidence type="ECO:0000313" key="10">
    <source>
        <dbReference type="Proteomes" id="UP000076798"/>
    </source>
</evidence>
<sequence length="161" mass="17855">QFKEEPLVPIGVGLTCLALINATRKMHRGDRASMNYWLRMRVAAQGLTVAAVVAGSYFYGWSATSKEKIKATTEQRMKLDNDKERERFDQRMREAEEMHRQDEALKAHVPPSSADLKAIPPSPSLRTEPPASLTPSKSWTSWIWSGGGRGSGAPSDGDKKV</sequence>
<keyword evidence="5 7" id="KW-0472">Membrane</keyword>
<feature type="compositionally biased region" description="Basic and acidic residues" evidence="6">
    <location>
        <begin position="80"/>
        <end position="106"/>
    </location>
</feature>
<comment type="subcellular location">
    <subcellularLocation>
        <location evidence="1">Mitochondrion membrane</location>
    </subcellularLocation>
</comment>
<evidence type="ECO:0000256" key="4">
    <source>
        <dbReference type="ARBA" id="ARBA00023128"/>
    </source>
</evidence>
<dbReference type="PROSITE" id="PS51503">
    <property type="entry name" value="HIG1"/>
    <property type="match status" value="1"/>
</dbReference>
<evidence type="ECO:0000256" key="3">
    <source>
        <dbReference type="ARBA" id="ARBA00022989"/>
    </source>
</evidence>
<keyword evidence="4" id="KW-0496">Mitochondrion</keyword>
<organism evidence="9 10">
    <name type="scientific">Sistotremastrum suecicum HHB10207 ss-3</name>
    <dbReference type="NCBI Taxonomy" id="1314776"/>
    <lineage>
        <taxon>Eukaryota</taxon>
        <taxon>Fungi</taxon>
        <taxon>Dikarya</taxon>
        <taxon>Basidiomycota</taxon>
        <taxon>Agaricomycotina</taxon>
        <taxon>Agaricomycetes</taxon>
        <taxon>Sistotremastrales</taxon>
        <taxon>Sistotremastraceae</taxon>
        <taxon>Sistotremastrum</taxon>
    </lineage>
</organism>
<feature type="region of interest" description="Disordered" evidence="6">
    <location>
        <begin position="80"/>
        <end position="161"/>
    </location>
</feature>
<evidence type="ECO:0000256" key="1">
    <source>
        <dbReference type="ARBA" id="ARBA00004325"/>
    </source>
</evidence>
<dbReference type="EMBL" id="KV428230">
    <property type="protein sequence ID" value="KZT33608.1"/>
    <property type="molecule type" value="Genomic_DNA"/>
</dbReference>
<dbReference type="Pfam" id="PF04588">
    <property type="entry name" value="HIG_1_N"/>
    <property type="match status" value="1"/>
</dbReference>
<evidence type="ECO:0000256" key="6">
    <source>
        <dbReference type="SAM" id="MobiDB-lite"/>
    </source>
</evidence>
<keyword evidence="3 7" id="KW-1133">Transmembrane helix</keyword>
<reference evidence="9 10" key="1">
    <citation type="journal article" date="2016" name="Mol. Biol. Evol.">
        <title>Comparative Genomics of Early-Diverging Mushroom-Forming Fungi Provides Insights into the Origins of Lignocellulose Decay Capabilities.</title>
        <authorList>
            <person name="Nagy L.G."/>
            <person name="Riley R."/>
            <person name="Tritt A."/>
            <person name="Adam C."/>
            <person name="Daum C."/>
            <person name="Floudas D."/>
            <person name="Sun H."/>
            <person name="Yadav J.S."/>
            <person name="Pangilinan J."/>
            <person name="Larsson K.H."/>
            <person name="Matsuura K."/>
            <person name="Barry K."/>
            <person name="Labutti K."/>
            <person name="Kuo R."/>
            <person name="Ohm R.A."/>
            <person name="Bhattacharya S.S."/>
            <person name="Shirouzu T."/>
            <person name="Yoshinaga Y."/>
            <person name="Martin F.M."/>
            <person name="Grigoriev I.V."/>
            <person name="Hibbett D.S."/>
        </authorList>
    </citation>
    <scope>NUCLEOTIDE SEQUENCE [LARGE SCALE GENOMIC DNA]</scope>
    <source>
        <strain evidence="9 10">HHB10207 ss-3</strain>
    </source>
</reference>
<keyword evidence="2 7" id="KW-0812">Transmembrane</keyword>
<evidence type="ECO:0000256" key="2">
    <source>
        <dbReference type="ARBA" id="ARBA00022692"/>
    </source>
</evidence>
<evidence type="ECO:0000313" key="9">
    <source>
        <dbReference type="EMBL" id="KZT33608.1"/>
    </source>
</evidence>
<dbReference type="AlphaFoldDB" id="A0A165YU46"/>
<feature type="transmembrane region" description="Helical" evidence="7">
    <location>
        <begin position="6"/>
        <end position="22"/>
    </location>
</feature>
<gene>
    <name evidence="9" type="ORF">SISSUDRAFT_992882</name>
</gene>
<evidence type="ECO:0000259" key="8">
    <source>
        <dbReference type="PROSITE" id="PS51503"/>
    </source>
</evidence>
<name>A0A165YU46_9AGAM</name>
<dbReference type="InterPro" id="IPR050355">
    <property type="entry name" value="RCF1"/>
</dbReference>
<evidence type="ECO:0000256" key="5">
    <source>
        <dbReference type="ARBA" id="ARBA00023136"/>
    </source>
</evidence>
<feature type="transmembrane region" description="Helical" evidence="7">
    <location>
        <begin position="42"/>
        <end position="61"/>
    </location>
</feature>
<accession>A0A165YU46</accession>
<dbReference type="Gene3D" id="6.10.140.1320">
    <property type="match status" value="1"/>
</dbReference>
<dbReference type="PANTHER" id="PTHR12297">
    <property type="entry name" value="HYPOXIA-INDUCBILE GENE 1 HIG1 -RELATED"/>
    <property type="match status" value="1"/>
</dbReference>
<feature type="non-terminal residue" evidence="9">
    <location>
        <position position="1"/>
    </location>
</feature>
<dbReference type="PANTHER" id="PTHR12297:SF3">
    <property type="entry name" value="HIG1 DOMAIN FAMILY MEMBER 1A"/>
    <property type="match status" value="1"/>
</dbReference>
<proteinExistence type="predicted"/>
<keyword evidence="10" id="KW-1185">Reference proteome</keyword>
<dbReference type="OrthoDB" id="6604018at2759"/>
<feature type="domain" description="HIG1" evidence="8">
    <location>
        <begin position="1"/>
        <end position="70"/>
    </location>
</feature>
<protein>
    <recommendedName>
        <fullName evidence="8">HIG1 domain-containing protein</fullName>
    </recommendedName>
</protein>
<dbReference type="STRING" id="1314776.A0A165YU46"/>
<evidence type="ECO:0000256" key="7">
    <source>
        <dbReference type="SAM" id="Phobius"/>
    </source>
</evidence>